<sequence length="244" mass="26446">MVITGDVSAEQLTLCLGPWLGCVTVVAWDAPLPRNLAVLAGVRVDGVRLCREQQLLLLLLKLLLLLERTGKQKEKEKEGKECSRNAITLQHTAYLLLLSSSSDSSSSSICDCLKRISGEDILGESFMPPPSLIRSSSDGWAGCSFRWMLRSRRRKNLQQGTGAMSTRFLESRRILYGGLRISSAGAGGFATIGLVDASCAVGHGSVHERERWEADSVGEGKGRESKTILNLIRVTSVASIVDVS</sequence>
<keyword evidence="2" id="KW-1185">Reference proteome</keyword>
<dbReference type="AlphaFoldDB" id="A0A182UQW1"/>
<proteinExistence type="predicted"/>
<reference evidence="1" key="1">
    <citation type="submission" date="2020-05" db="UniProtKB">
        <authorList>
            <consortium name="EnsemblMetazoa"/>
        </authorList>
    </citation>
    <scope>IDENTIFICATION</scope>
    <source>
        <strain evidence="1">MAF</strain>
    </source>
</reference>
<dbReference type="EnsemblMetazoa" id="AMEM002069-RA">
    <property type="protein sequence ID" value="AMEM002069-PA"/>
    <property type="gene ID" value="AMEM002069"/>
</dbReference>
<dbReference type="VEuPathDB" id="VectorBase:AMEM002069"/>
<accession>A0A182UQW1</accession>
<organism evidence="1 2">
    <name type="scientific">Anopheles merus</name>
    <name type="common">Mosquito</name>
    <dbReference type="NCBI Taxonomy" id="30066"/>
    <lineage>
        <taxon>Eukaryota</taxon>
        <taxon>Metazoa</taxon>
        <taxon>Ecdysozoa</taxon>
        <taxon>Arthropoda</taxon>
        <taxon>Hexapoda</taxon>
        <taxon>Insecta</taxon>
        <taxon>Pterygota</taxon>
        <taxon>Neoptera</taxon>
        <taxon>Endopterygota</taxon>
        <taxon>Diptera</taxon>
        <taxon>Nematocera</taxon>
        <taxon>Culicoidea</taxon>
        <taxon>Culicidae</taxon>
        <taxon>Anophelinae</taxon>
        <taxon>Anopheles</taxon>
    </lineage>
</organism>
<protein>
    <submittedName>
        <fullName evidence="1">Uncharacterized protein</fullName>
    </submittedName>
</protein>
<dbReference type="Proteomes" id="UP000075903">
    <property type="component" value="Unassembled WGS sequence"/>
</dbReference>
<evidence type="ECO:0000313" key="1">
    <source>
        <dbReference type="EnsemblMetazoa" id="AMEM002069-PA"/>
    </source>
</evidence>
<evidence type="ECO:0000313" key="2">
    <source>
        <dbReference type="Proteomes" id="UP000075903"/>
    </source>
</evidence>
<name>A0A182UQW1_ANOME</name>